<dbReference type="HOGENOM" id="CLU_153659_0_0_6"/>
<keyword evidence="2" id="KW-1185">Reference proteome</keyword>
<dbReference type="STRING" id="686340.Metal_3976"/>
<evidence type="ECO:0000313" key="2">
    <source>
        <dbReference type="Proteomes" id="UP000005090"/>
    </source>
</evidence>
<dbReference type="eggNOG" id="ENOG5032Y29">
    <property type="taxonomic scope" value="Bacteria"/>
</dbReference>
<reference evidence="1 2" key="1">
    <citation type="journal article" date="2013" name="Genome Announc.">
        <title>Genome Sequence of the Obligate Gammaproteobacterial Methanotroph Methylomicrobium album Strain BG8.</title>
        <authorList>
            <person name="Kits K.D."/>
            <person name="Kalyuzhnaya M.G."/>
            <person name="Klotz M.G."/>
            <person name="Jetten M.S."/>
            <person name="Op den Camp H.J."/>
            <person name="Vuilleumier S."/>
            <person name="Bringel F."/>
            <person name="Dispirito A.A."/>
            <person name="Murrell J.C."/>
            <person name="Bruce D."/>
            <person name="Cheng J.F."/>
            <person name="Copeland A."/>
            <person name="Goodwin L."/>
            <person name="Hauser L."/>
            <person name="Lajus A."/>
            <person name="Land M.L."/>
            <person name="Lapidus A."/>
            <person name="Lucas S."/>
            <person name="Medigue C."/>
            <person name="Pitluck S."/>
            <person name="Woyke T."/>
            <person name="Zeytun A."/>
            <person name="Stein L.Y."/>
        </authorList>
    </citation>
    <scope>NUCLEOTIDE SEQUENCE [LARGE SCALE GENOMIC DNA]</scope>
    <source>
        <strain evidence="1 2">BG8</strain>
    </source>
</reference>
<protein>
    <submittedName>
        <fullName evidence="1">Uncharacterized protein</fullName>
    </submittedName>
</protein>
<dbReference type="EMBL" id="CM001475">
    <property type="protein sequence ID" value="EIC31602.1"/>
    <property type="molecule type" value="Genomic_DNA"/>
</dbReference>
<gene>
    <name evidence="1" type="ORF">Metal_3976</name>
</gene>
<organism evidence="1 2">
    <name type="scientific">Methylomicrobium album BG8</name>
    <dbReference type="NCBI Taxonomy" id="686340"/>
    <lineage>
        <taxon>Bacteria</taxon>
        <taxon>Pseudomonadati</taxon>
        <taxon>Pseudomonadota</taxon>
        <taxon>Gammaproteobacteria</taxon>
        <taxon>Methylococcales</taxon>
        <taxon>Methylococcaceae</taxon>
        <taxon>Methylomicrobium</taxon>
    </lineage>
</organism>
<name>H8GJS3_METAL</name>
<dbReference type="AlphaFoldDB" id="H8GJS3"/>
<proteinExistence type="predicted"/>
<accession>H8GJS3</accession>
<dbReference type="Proteomes" id="UP000005090">
    <property type="component" value="Chromosome"/>
</dbReference>
<evidence type="ECO:0000313" key="1">
    <source>
        <dbReference type="EMBL" id="EIC31602.1"/>
    </source>
</evidence>
<sequence>MNIFDLLGNIKLRPGLYLGGRSIVKLRNFLDGYYYALLVNGINDDEAFWNKFQLFISNKYHIETSQGWDKIILFFSNDEEDAFEKFFDLFEVFCEKDLDKKSNNN</sequence>
<dbReference type="RefSeq" id="WP_005375071.1">
    <property type="nucleotide sequence ID" value="NZ_CM001475.1"/>
</dbReference>